<dbReference type="PRINTS" id="PR00364">
    <property type="entry name" value="DISEASERSIST"/>
</dbReference>
<dbReference type="AlphaFoldDB" id="A0AAD6ZHC2"/>
<accession>A0AAD6ZHC2</accession>
<dbReference type="Pfam" id="PF20703">
    <property type="entry name" value="nSTAND1"/>
    <property type="match status" value="1"/>
</dbReference>
<proteinExistence type="predicted"/>
<evidence type="ECO:0000259" key="1">
    <source>
        <dbReference type="Pfam" id="PF20703"/>
    </source>
</evidence>
<dbReference type="InterPro" id="IPR049052">
    <property type="entry name" value="nSTAND1"/>
</dbReference>
<dbReference type="InterPro" id="IPR027417">
    <property type="entry name" value="P-loop_NTPase"/>
</dbReference>
<dbReference type="PANTHER" id="PTHR47691:SF3">
    <property type="entry name" value="HTH-TYPE TRANSCRIPTIONAL REGULATOR RV0890C-RELATED"/>
    <property type="match status" value="1"/>
</dbReference>
<keyword evidence="3" id="KW-1185">Reference proteome</keyword>
<name>A0AAD6ZHC2_9AGAR</name>
<gene>
    <name evidence="2" type="ORF">DFH08DRAFT_636313</name>
</gene>
<evidence type="ECO:0000313" key="3">
    <source>
        <dbReference type="Proteomes" id="UP001218218"/>
    </source>
</evidence>
<protein>
    <recommendedName>
        <fullName evidence="1">Novel STAND NTPase 1 domain-containing protein</fullName>
    </recommendedName>
</protein>
<comment type="caution">
    <text evidence="2">The sequence shown here is derived from an EMBL/GenBank/DDBJ whole genome shotgun (WGS) entry which is preliminary data.</text>
</comment>
<dbReference type="SUPFAM" id="SSF52540">
    <property type="entry name" value="P-loop containing nucleoside triphosphate hydrolases"/>
    <property type="match status" value="1"/>
</dbReference>
<sequence>LSNAPPQIFHGREYELQGLVNTLLAEPARVALLGPGGMGKTALAVVGIHNQKVADRYPTRHFIPCDSVHTKDSLVATIASHLGLETSQATAKHVVHYLATSSPCLLILDNFETPWEPVDGRTKIEEFLLLVTGVTHIGLLITMRGAERPGKVQWTHPFLPPLRPLTPIAAHQTFIEVADDIHDHLEAEQLLKITDNIPLAVQLIATIAASEGCQATLERWKLESTAMLSAGYDKQSNLETSIMLSLSSPRMLSLPHVADLLSLMSLLSDGISDTDLAQSKLSVPEILKCKTTLIRTSLAYVDNAGHLKVLAPIREYI</sequence>
<dbReference type="Gene3D" id="3.40.50.300">
    <property type="entry name" value="P-loop containing nucleotide triphosphate hydrolases"/>
    <property type="match status" value="1"/>
</dbReference>
<feature type="domain" description="Novel STAND NTPase 1" evidence="1">
    <location>
        <begin position="7"/>
        <end position="144"/>
    </location>
</feature>
<feature type="non-terminal residue" evidence="2">
    <location>
        <position position="1"/>
    </location>
</feature>
<dbReference type="EMBL" id="JARIHO010000047">
    <property type="protein sequence ID" value="KAJ7323183.1"/>
    <property type="molecule type" value="Genomic_DNA"/>
</dbReference>
<dbReference type="PANTHER" id="PTHR47691">
    <property type="entry name" value="REGULATOR-RELATED"/>
    <property type="match status" value="1"/>
</dbReference>
<reference evidence="2" key="1">
    <citation type="submission" date="2023-03" db="EMBL/GenBank/DDBJ databases">
        <title>Massive genome expansion in bonnet fungi (Mycena s.s.) driven by repeated elements and novel gene families across ecological guilds.</title>
        <authorList>
            <consortium name="Lawrence Berkeley National Laboratory"/>
            <person name="Harder C.B."/>
            <person name="Miyauchi S."/>
            <person name="Viragh M."/>
            <person name="Kuo A."/>
            <person name="Thoen E."/>
            <person name="Andreopoulos B."/>
            <person name="Lu D."/>
            <person name="Skrede I."/>
            <person name="Drula E."/>
            <person name="Henrissat B."/>
            <person name="Morin E."/>
            <person name="Kohler A."/>
            <person name="Barry K."/>
            <person name="LaButti K."/>
            <person name="Morin E."/>
            <person name="Salamov A."/>
            <person name="Lipzen A."/>
            <person name="Mereny Z."/>
            <person name="Hegedus B."/>
            <person name="Baldrian P."/>
            <person name="Stursova M."/>
            <person name="Weitz H."/>
            <person name="Taylor A."/>
            <person name="Grigoriev I.V."/>
            <person name="Nagy L.G."/>
            <person name="Martin F."/>
            <person name="Kauserud H."/>
        </authorList>
    </citation>
    <scope>NUCLEOTIDE SEQUENCE</scope>
    <source>
        <strain evidence="2">CBHHK002</strain>
    </source>
</reference>
<evidence type="ECO:0000313" key="2">
    <source>
        <dbReference type="EMBL" id="KAJ7323183.1"/>
    </source>
</evidence>
<feature type="non-terminal residue" evidence="2">
    <location>
        <position position="317"/>
    </location>
</feature>
<organism evidence="2 3">
    <name type="scientific">Mycena albidolilacea</name>
    <dbReference type="NCBI Taxonomy" id="1033008"/>
    <lineage>
        <taxon>Eukaryota</taxon>
        <taxon>Fungi</taxon>
        <taxon>Dikarya</taxon>
        <taxon>Basidiomycota</taxon>
        <taxon>Agaricomycotina</taxon>
        <taxon>Agaricomycetes</taxon>
        <taxon>Agaricomycetidae</taxon>
        <taxon>Agaricales</taxon>
        <taxon>Marasmiineae</taxon>
        <taxon>Mycenaceae</taxon>
        <taxon>Mycena</taxon>
    </lineage>
</organism>
<dbReference type="Proteomes" id="UP001218218">
    <property type="component" value="Unassembled WGS sequence"/>
</dbReference>